<evidence type="ECO:0000259" key="2">
    <source>
        <dbReference type="Pfam" id="PF18962"/>
    </source>
</evidence>
<dbReference type="RefSeq" id="WP_163285762.1">
    <property type="nucleotide sequence ID" value="NZ_JAAGVY010000024.1"/>
</dbReference>
<organism evidence="3 4">
    <name type="scientific">Cryomorpha ignava</name>
    <dbReference type="NCBI Taxonomy" id="101383"/>
    <lineage>
        <taxon>Bacteria</taxon>
        <taxon>Pseudomonadati</taxon>
        <taxon>Bacteroidota</taxon>
        <taxon>Flavobacteriia</taxon>
        <taxon>Flavobacteriales</taxon>
        <taxon>Cryomorphaceae</taxon>
        <taxon>Cryomorpha</taxon>
    </lineage>
</organism>
<reference evidence="3 4" key="1">
    <citation type="submission" date="2020-02" db="EMBL/GenBank/DDBJ databases">
        <title>Out from the shadows clarifying the taxonomy of the family Cryomorphaceae and related taxa by utilizing the GTDB taxonomic framework.</title>
        <authorList>
            <person name="Bowman J.P."/>
        </authorList>
    </citation>
    <scope>NUCLEOTIDE SEQUENCE [LARGE SCALE GENOMIC DNA]</scope>
    <source>
        <strain evidence="3 4">QSSC 1-22</strain>
    </source>
</reference>
<accession>A0A7K3WRR9</accession>
<evidence type="ECO:0000313" key="4">
    <source>
        <dbReference type="Proteomes" id="UP000486602"/>
    </source>
</evidence>
<evidence type="ECO:0000256" key="1">
    <source>
        <dbReference type="ARBA" id="ARBA00022729"/>
    </source>
</evidence>
<evidence type="ECO:0000313" key="3">
    <source>
        <dbReference type="EMBL" id="NEN24370.1"/>
    </source>
</evidence>
<gene>
    <name evidence="3" type="ORF">G3O08_12725</name>
</gene>
<keyword evidence="4" id="KW-1185">Reference proteome</keyword>
<dbReference type="Proteomes" id="UP000486602">
    <property type="component" value="Unassembled WGS sequence"/>
</dbReference>
<proteinExistence type="predicted"/>
<dbReference type="EMBL" id="JAAGVY010000024">
    <property type="protein sequence ID" value="NEN24370.1"/>
    <property type="molecule type" value="Genomic_DNA"/>
</dbReference>
<feature type="domain" description="Secretion system C-terminal sorting" evidence="2">
    <location>
        <begin position="1155"/>
        <end position="1222"/>
    </location>
</feature>
<comment type="caution">
    <text evidence="3">The sequence shown here is derived from an EMBL/GenBank/DDBJ whole genome shotgun (WGS) entry which is preliminary data.</text>
</comment>
<dbReference type="NCBIfam" id="TIGR04183">
    <property type="entry name" value="Por_Secre_tail"/>
    <property type="match status" value="1"/>
</dbReference>
<sequence length="1233" mass="136900">MGANVPLGIRLAVDDLYNLTYGTELMGDYEEDLNDAYDVVNSPAALQMLLYSFDDFDWDTQVWDSSTRNHFSNELYLKGFPLTCENIAIAKGNGIGAEQNFGSLAPLFNADIQNNFNCFAYLADIYGLVEFDDDNGIGEQALNQFIGSFIKSLTFIGVRADVEIDVNAMPGYVPESYQIYERKIQIRVAWVIPYVTFPKKVKVAYSYPYDSCPGSTYSVENFSIAGSDLEALLDGTYAPCLELHERDFCFVPTFSALDIYDYRLAPYTPIDPVDIVANNKTPFDKCFLLDPTLYSPANSAPTNESHTSFSPSNISPFSAYISPSFNAVNEYPTVHGYTFNFGYAAMGNNLIKTTDKISHPLTVSGISAANGALWINRADNLANVNDNSNPISTSGHFSVNLKSDCAGDYGRVTVETLGAIIIGEDNTKTADVIVRDNSWIVMNDGFIEVRDGSRLIIEDGGVLRLNGGILRIQDGGEVIIKAGGKLIYEKDTQIELNGNNAVLALGGLTHIGNDATFTFTYQGTESGYIRMLEEGYAGQRFSAGLNAKVELQGADEDDLILYMEEGSDFAEFVGAVYGESYSSQKFDQVKFKDGKIIMEDQAIIILLNTSFFTRTIIESLDITHNPRGIKPLTTCYITSSTLNRMTIDAHLYYSGMGPLFIGSSEVNNSNVHVRGYGYNLQNCNFNYSEIFSYDTPMGNTILRSNFNNAGTAVEDDSDSELFVYQSNFYENGAGIAKRRGRVTPKCTNFEGNNTAIIGYQSSEINLSTLYNGGYNNFRDNSLNIFLLNAYELQMEDGYNEFYDGTNMNIVGNLDISMSLCAYPIKAYNNIWTPLSDTSVPYGDLNHPDMAEFQVVIGQPVGPPWAQNCPAKFSFGPVAPITICGKYDDPKEPIIIIEGPKSNGSDTDFPLLTSPTYFTDTPFDYALRVAAYSTTIADTINGDDLIAADKYYELLHLAEMDSLPNDSIASVMEKMRWSSLNNYKATIERLFTDSILSRSNNQSTFDPTVQNYVNVLMAFTDSIKTAENYKRQFQLELWKAALLRTIGKKQQALHIISNINYCDHDSVQRIILLEQIQKLEFEIARSQIDINTFLSDSITFVLDSTIYEIPLESYIDSTGFGSYIMSPNSILFSSCNTASARPSQSTLGSFDLNVVLFPNPTQNFVNISFLDGYPNSESILTLRIFELTGKEVFNAKLPPQNSRVDLPSLANALYLYRIELDDKLVDQGKLSIIE</sequence>
<protein>
    <submittedName>
        <fullName evidence="3">T9SS type A sorting domain-containing protein</fullName>
    </submittedName>
</protein>
<name>A0A7K3WRR9_9FLAO</name>
<keyword evidence="1" id="KW-0732">Signal</keyword>
<dbReference type="Pfam" id="PF18962">
    <property type="entry name" value="Por_Secre_tail"/>
    <property type="match status" value="1"/>
</dbReference>
<dbReference type="AlphaFoldDB" id="A0A7K3WRR9"/>
<dbReference type="InterPro" id="IPR026444">
    <property type="entry name" value="Secre_tail"/>
</dbReference>